<reference evidence="4" key="1">
    <citation type="submission" date="2025-08" db="UniProtKB">
        <authorList>
            <consortium name="RefSeq"/>
        </authorList>
    </citation>
    <scope>IDENTIFICATION</scope>
    <source>
        <strain evidence="4">15112-1751.03</strain>
        <tissue evidence="4">Whole Adult</tissue>
    </source>
</reference>
<name>A0A6P8WEZ4_DROAB</name>
<dbReference type="GeneID" id="117566617"/>
<proteinExistence type="predicted"/>
<protein>
    <submittedName>
        <fullName evidence="4">Interaptin</fullName>
    </submittedName>
</protein>
<evidence type="ECO:0000313" key="4">
    <source>
        <dbReference type="RefSeq" id="XP_034102049.1"/>
    </source>
</evidence>
<evidence type="ECO:0000313" key="3">
    <source>
        <dbReference type="Proteomes" id="UP000515160"/>
    </source>
</evidence>
<keyword evidence="1" id="KW-0175">Coiled coil</keyword>
<sequence length="691" mass="80602">MDAVGNKVLTFIAIFAATKESIAYHSSNKLKYHRKISVRSSLESKKYEYCVKIISVCYLLWDAPPDYEDEGEDQDSDNLEIDEQIRRAKCVPQHQSSQDNAIYWQNVRRWQREVEKLFLSTHMFEVIEELDGGNAIKINLWNLFHIKMMVICNRTRMMNNVNSETDNCDENQEIGIWINEQVKCDTILEDFTNRVPNILNTLETHLHKDCCPNSILRDRLEVINDNIDTIMQLNSLEENGGFISTGNVSIDMQNLVIRLEFLNRKLISDNRSTQCCKNWTESEKSAKYKYQTEMNHLIDTSLTSVTNNPSTEFYKHFNKDAEHLEIKILASENDHQQSNSNMTKKNCCSSNNQLKNIEMLVNEYINSTNLSKHSNNELRKSIENTNKIIRNSEILLNNELNQLNDLNSVCSEKCSKDPINKSTFQSKLRYLEDEVQQMMSSNINNLTIPNENDEIEQKEYNAVEDQLQNCLDSVERQKADMRELIAVYNSNMESHREIKKDRENVIKDLRNKLNKLRLANSNQSNNNNAKERQEKRLKDIRPILDEKTQTIHRQSEMLNEIQSKLSENYTNNKRMVDNVKSTDFEINNKIEGQLNELDHKLNSTNLQKIKNSEKLDYLEARLKSMKNQSQNSIQRLSATIDALENRLKEVNNEIKESKDKAKKCSESCDLGKLPTMEELQNRLNVLQKTLK</sequence>
<evidence type="ECO:0000256" key="1">
    <source>
        <dbReference type="SAM" id="Coils"/>
    </source>
</evidence>
<dbReference type="RefSeq" id="XP_034102049.1">
    <property type="nucleotide sequence ID" value="XM_034246158.2"/>
</dbReference>
<dbReference type="AlphaFoldDB" id="A0A6P8WEZ4"/>
<dbReference type="OrthoDB" id="7857491at2759"/>
<feature type="coiled-coil region" evidence="1">
    <location>
        <begin position="587"/>
        <end position="667"/>
    </location>
</feature>
<dbReference type="Gene3D" id="1.20.120.560">
    <property type="entry name" value="alix/aip1 in complex with the ypdl late domain"/>
    <property type="match status" value="1"/>
</dbReference>
<accession>A0A6P8WEZ4</accession>
<gene>
    <name evidence="4" type="primary">LOC117566617</name>
</gene>
<organism evidence="3 4">
    <name type="scientific">Drosophila albomicans</name>
    <name type="common">Fruit fly</name>
    <dbReference type="NCBI Taxonomy" id="7291"/>
    <lineage>
        <taxon>Eukaryota</taxon>
        <taxon>Metazoa</taxon>
        <taxon>Ecdysozoa</taxon>
        <taxon>Arthropoda</taxon>
        <taxon>Hexapoda</taxon>
        <taxon>Insecta</taxon>
        <taxon>Pterygota</taxon>
        <taxon>Neoptera</taxon>
        <taxon>Endopterygota</taxon>
        <taxon>Diptera</taxon>
        <taxon>Brachycera</taxon>
        <taxon>Muscomorpha</taxon>
        <taxon>Ephydroidea</taxon>
        <taxon>Drosophilidae</taxon>
        <taxon>Drosophila</taxon>
    </lineage>
</organism>
<evidence type="ECO:0000256" key="2">
    <source>
        <dbReference type="SAM" id="MobiDB-lite"/>
    </source>
</evidence>
<feature type="compositionally biased region" description="Low complexity" evidence="2">
    <location>
        <begin position="518"/>
        <end position="528"/>
    </location>
</feature>
<dbReference type="Proteomes" id="UP000515160">
    <property type="component" value="Chromosome 3"/>
</dbReference>
<keyword evidence="3" id="KW-1185">Reference proteome</keyword>
<feature type="region of interest" description="Disordered" evidence="2">
    <location>
        <begin position="518"/>
        <end position="537"/>
    </location>
</feature>